<dbReference type="EMBL" id="AY915237">
    <property type="protein sequence ID" value="AAX30458.1"/>
    <property type="molecule type" value="mRNA"/>
</dbReference>
<name>Q5BSM7_SCHJA</name>
<sequence length="62" mass="7083">MDYDKLSSQTKCLLHTVSESIGQLESMIHSLKSSSELDEINKLYYSLNQDVQNVCGFFSFTE</sequence>
<dbReference type="AlphaFoldDB" id="Q5BSM7"/>
<evidence type="ECO:0000313" key="1">
    <source>
        <dbReference type="EMBL" id="AAX30458.1"/>
    </source>
</evidence>
<organism evidence="1">
    <name type="scientific">Schistosoma japonicum</name>
    <name type="common">Blood fluke</name>
    <dbReference type="NCBI Taxonomy" id="6182"/>
    <lineage>
        <taxon>Eukaryota</taxon>
        <taxon>Metazoa</taxon>
        <taxon>Spiralia</taxon>
        <taxon>Lophotrochozoa</taxon>
        <taxon>Platyhelminthes</taxon>
        <taxon>Trematoda</taxon>
        <taxon>Digenea</taxon>
        <taxon>Strigeidida</taxon>
        <taxon>Schistosomatoidea</taxon>
        <taxon>Schistosomatidae</taxon>
        <taxon>Schistosoma</taxon>
    </lineage>
</organism>
<protein>
    <submittedName>
        <fullName evidence="1">SJCHGC03761 protein</fullName>
    </submittedName>
</protein>
<proteinExistence type="evidence at transcript level"/>
<accession>Q5BSM7</accession>
<reference evidence="1" key="1">
    <citation type="submission" date="2005-01" db="EMBL/GenBank/DDBJ databases">
        <authorList>
            <person name="Han Z."/>
        </authorList>
    </citation>
    <scope>NUCLEOTIDE SEQUENCE</scope>
</reference>
<reference evidence="1" key="2">
    <citation type="journal article" date="2006" name="PLoS Pathog.">
        <title>New perspectives on host-parasite interplay by comparative transcriptomic and proteomic analyses of Schistosoma japonicum.</title>
        <authorList>
            <person name="Liu F."/>
            <person name="Lu J."/>
            <person name="Hu W."/>
            <person name="Wang S.Y."/>
            <person name="Cui S.J."/>
            <person name="Chi M."/>
            <person name="Yan Q."/>
            <person name="Wang X.R."/>
            <person name="Song H.D."/>
            <person name="Xu X.N."/>
            <person name="Wang J.J."/>
            <person name="Zhang X.L."/>
            <person name="Zhang X."/>
            <person name="Wang Z.Q."/>
            <person name="Xue C.L."/>
            <person name="Brindley P.J."/>
            <person name="McManus D.P."/>
            <person name="Yang P.Y."/>
            <person name="Feng Z."/>
            <person name="Chen Z."/>
            <person name="Han Z.G."/>
        </authorList>
    </citation>
    <scope>NUCLEOTIDE SEQUENCE</scope>
</reference>